<gene>
    <name evidence="2" type="ORF">ILEXP_LOCUS2824</name>
</gene>
<evidence type="ECO:0000313" key="2">
    <source>
        <dbReference type="EMBL" id="CAK9135864.1"/>
    </source>
</evidence>
<feature type="region of interest" description="Disordered" evidence="1">
    <location>
        <begin position="39"/>
        <end position="132"/>
    </location>
</feature>
<comment type="caution">
    <text evidence="2">The sequence shown here is derived from an EMBL/GenBank/DDBJ whole genome shotgun (WGS) entry which is preliminary data.</text>
</comment>
<dbReference type="GO" id="GO:0005634">
    <property type="term" value="C:nucleus"/>
    <property type="evidence" value="ECO:0007669"/>
    <property type="project" value="UniProtKB-SubCell"/>
</dbReference>
<dbReference type="PANTHER" id="PTHR35740">
    <property type="entry name" value="OS12G0111700 PROTEIN"/>
    <property type="match status" value="1"/>
</dbReference>
<feature type="compositionally biased region" description="Basic and acidic residues" evidence="1">
    <location>
        <begin position="285"/>
        <end position="294"/>
    </location>
</feature>
<feature type="compositionally biased region" description="Low complexity" evidence="1">
    <location>
        <begin position="39"/>
        <end position="56"/>
    </location>
</feature>
<evidence type="ECO:0000256" key="1">
    <source>
        <dbReference type="SAM" id="MobiDB-lite"/>
    </source>
</evidence>
<feature type="compositionally biased region" description="Polar residues" evidence="1">
    <location>
        <begin position="107"/>
        <end position="125"/>
    </location>
</feature>
<feature type="region of interest" description="Disordered" evidence="1">
    <location>
        <begin position="226"/>
        <end position="294"/>
    </location>
</feature>
<dbReference type="AlphaFoldDB" id="A0ABC8QYU8"/>
<feature type="compositionally biased region" description="Basic and acidic residues" evidence="1">
    <location>
        <begin position="260"/>
        <end position="272"/>
    </location>
</feature>
<dbReference type="Proteomes" id="UP001642360">
    <property type="component" value="Unassembled WGS sequence"/>
</dbReference>
<evidence type="ECO:0000313" key="3">
    <source>
        <dbReference type="Proteomes" id="UP001642360"/>
    </source>
</evidence>
<accession>A0ABC8QYU8</accession>
<sequence length="326" mass="36056">MESERRSSGGSRKSVRRKPLSDLSNFNLIPAYSLRNLCSSSSAQKPSSSSSSTLFSKPPNPIPVPVPNAISKPKRNSETYNSLTNKNTKANTTNSPNSNTSVGSSNLNNHFNAPNPSGTVQQSRPSTPPIPLATKSVVAGNADDEILEPLIVYNRRWSVEKTVNREMSDAVPFSLASLVETKDKSRMIVPVENTEDILMVADMNLSNIPLRKEKDKGRVIAVPSSLEKTKGKRKPVSGASTCPPLARRTRNIRNGLSKAGDIESLKSRTDPHAKHKKKRCCASQEQKDALPQDFIDEQRSYFKEIDEFELPEEEVSYDEFQKEEKA</sequence>
<proteinExistence type="predicted"/>
<dbReference type="PANTHER" id="PTHR35740:SF1">
    <property type="entry name" value="OS12G0111700 PROTEIN"/>
    <property type="match status" value="1"/>
</dbReference>
<feature type="compositionally biased region" description="Low complexity" evidence="1">
    <location>
        <begin position="81"/>
        <end position="106"/>
    </location>
</feature>
<feature type="region of interest" description="Disordered" evidence="1">
    <location>
        <begin position="1"/>
        <end position="26"/>
    </location>
</feature>
<reference evidence="2 3" key="1">
    <citation type="submission" date="2024-02" db="EMBL/GenBank/DDBJ databases">
        <authorList>
            <person name="Vignale AGUSTIN F."/>
            <person name="Sosa J E."/>
            <person name="Modenutti C."/>
        </authorList>
    </citation>
    <scope>NUCLEOTIDE SEQUENCE [LARGE SCALE GENOMIC DNA]</scope>
</reference>
<organism evidence="2 3">
    <name type="scientific">Ilex paraguariensis</name>
    <name type="common">yerba mate</name>
    <dbReference type="NCBI Taxonomy" id="185542"/>
    <lineage>
        <taxon>Eukaryota</taxon>
        <taxon>Viridiplantae</taxon>
        <taxon>Streptophyta</taxon>
        <taxon>Embryophyta</taxon>
        <taxon>Tracheophyta</taxon>
        <taxon>Spermatophyta</taxon>
        <taxon>Magnoliopsida</taxon>
        <taxon>eudicotyledons</taxon>
        <taxon>Gunneridae</taxon>
        <taxon>Pentapetalae</taxon>
        <taxon>asterids</taxon>
        <taxon>campanulids</taxon>
        <taxon>Aquifoliales</taxon>
        <taxon>Aquifoliaceae</taxon>
        <taxon>Ilex</taxon>
    </lineage>
</organism>
<protein>
    <submittedName>
        <fullName evidence="2">Uncharacterized protein</fullName>
    </submittedName>
</protein>
<keyword evidence="3" id="KW-1185">Reference proteome</keyword>
<dbReference type="GO" id="GO:0051301">
    <property type="term" value="P:cell division"/>
    <property type="evidence" value="ECO:0007669"/>
    <property type="project" value="UniProtKB-KW"/>
</dbReference>
<dbReference type="EMBL" id="CAUOFW020000725">
    <property type="protein sequence ID" value="CAK9135864.1"/>
    <property type="molecule type" value="Genomic_DNA"/>
</dbReference>
<name>A0ABC8QYU8_9AQUA</name>